<proteinExistence type="predicted"/>
<feature type="region of interest" description="Disordered" evidence="1">
    <location>
        <begin position="1305"/>
        <end position="1375"/>
    </location>
</feature>
<dbReference type="Proteomes" id="UP000419743">
    <property type="component" value="Unassembled WGS sequence"/>
</dbReference>
<evidence type="ECO:0000313" key="3">
    <source>
        <dbReference type="EMBL" id="VZO36736.1"/>
    </source>
</evidence>
<reference evidence="3 4" key="1">
    <citation type="submission" date="2019-11" db="EMBL/GenBank/DDBJ databases">
        <authorList>
            <person name="Criscuolo A."/>
        </authorList>
    </citation>
    <scope>NUCLEOTIDE SEQUENCE [LARGE SCALE GENOMIC DNA]</scope>
    <source>
        <strain evidence="3">CIP111667</strain>
    </source>
</reference>
<dbReference type="Pfam" id="PF18741">
    <property type="entry name" value="MTES_1575"/>
    <property type="match status" value="1"/>
</dbReference>
<evidence type="ECO:0000313" key="4">
    <source>
        <dbReference type="Proteomes" id="UP000419743"/>
    </source>
</evidence>
<gene>
    <name evidence="3" type="ORF">HALOF300_01915</name>
</gene>
<comment type="caution">
    <text evidence="3">The sequence shown here is derived from an EMBL/GenBank/DDBJ whole genome shotgun (WGS) entry which is preliminary data.</text>
</comment>
<evidence type="ECO:0000256" key="1">
    <source>
        <dbReference type="SAM" id="MobiDB-lite"/>
    </source>
</evidence>
<feature type="compositionally biased region" description="Basic and acidic residues" evidence="1">
    <location>
        <begin position="1530"/>
        <end position="1541"/>
    </location>
</feature>
<evidence type="ECO:0000259" key="2">
    <source>
        <dbReference type="Pfam" id="PF18741"/>
    </source>
</evidence>
<accession>A0A7M4DIG3</accession>
<dbReference type="InterPro" id="IPR049468">
    <property type="entry name" value="Restrct_endonuc-II-like_dom"/>
</dbReference>
<feature type="compositionally biased region" description="Low complexity" evidence="1">
    <location>
        <begin position="168"/>
        <end position="177"/>
    </location>
</feature>
<feature type="region of interest" description="Disordered" evidence="1">
    <location>
        <begin position="342"/>
        <end position="364"/>
    </location>
</feature>
<dbReference type="EMBL" id="CACRYJ010000025">
    <property type="protein sequence ID" value="VZO36736.1"/>
    <property type="molecule type" value="Genomic_DNA"/>
</dbReference>
<organism evidence="3 4">
    <name type="scientific">Occultella aeris</name>
    <dbReference type="NCBI Taxonomy" id="2761496"/>
    <lineage>
        <taxon>Bacteria</taxon>
        <taxon>Bacillati</taxon>
        <taxon>Actinomycetota</taxon>
        <taxon>Actinomycetes</taxon>
        <taxon>Micrococcales</taxon>
        <taxon>Ruaniaceae</taxon>
        <taxon>Occultella</taxon>
    </lineage>
</organism>
<feature type="compositionally biased region" description="Low complexity" evidence="1">
    <location>
        <begin position="1430"/>
        <end position="1448"/>
    </location>
</feature>
<name>A0A7M4DIG3_9MICO</name>
<feature type="region of interest" description="Disordered" evidence="1">
    <location>
        <begin position="1428"/>
        <end position="1541"/>
    </location>
</feature>
<protein>
    <recommendedName>
        <fullName evidence="2">Restriction endonuclease type II-like domain-containing protein</fullName>
    </recommendedName>
</protein>
<feature type="compositionally biased region" description="Basic and acidic residues" evidence="1">
    <location>
        <begin position="353"/>
        <end position="364"/>
    </location>
</feature>
<feature type="region of interest" description="Disordered" evidence="1">
    <location>
        <begin position="137"/>
        <end position="177"/>
    </location>
</feature>
<dbReference type="SUPFAM" id="SSF52540">
    <property type="entry name" value="P-loop containing nucleoside triphosphate hydrolases"/>
    <property type="match status" value="1"/>
</dbReference>
<sequence length="1541" mass="162972">MTPPVRFPLPGGRKAAPAPQPPDEETAPEPTARERTVAEATAQWRNRLADLAGGSALWDVDALGDALVDLTAAHPSGIAQLFAGRSTRLSNLVREGSALTQARRRARVMGARTEELAQRYGVAPTYVAVGVATWRTESPGEAAREPYPATPPTGTEISGARSAAPATDDGPTAEPAPGATAEVELAADAGTVPALGADDATPASGVIAPTTRLVHAPVLLRPVRLTGHGTEAEIDLELDPAVEVNSVLVRELRAHGVDVDPAEVARSTMGAHGFSPSPALATIEELGRALPEFRIDARIIVGAFVHPGQALADDLDAQQAGLAEHEVVAALAGDGAARAALRSTVPAAEPEDRDPTTERGVGDLDAGQHRVLDAVRAGGHVLVDAPPGVDVPATVTAVVAQAAAEGQRVLYVPGTRRAARALLDAMRAVGVADLALDLSNDPSWNTTAARRLVDGLNPADPEVDPAAVAAQRQDLVAARKRLSGYINALHTPRPPWSASAYQALQALAELTAARPGPRTQVRLAGTAVRTMDSDERTRAREELARAGALGAFQLRASDTPWFGAELTSADHAKATLEDVRALNEVLPTMREQVAAASAQTGLDEAQSLGQWTEQLILLDGIQSSLDVFTPQVFERSATDMVAATGTRAWRAQHQVDLSWGARRRLRKQAKDLLRPGVTVGDLHAELVEVAARRDVWRRHCAGGGWPRVPEQMTAIGRTAQEVTDLVDRLSPVLASTLGGRSLDEVPLAELATRLERLGADDAAARQMPERAAVLAKLNGLGLAPLVADLSQRRVPTSLVGAEFDLAWWSSVLEEMLAEDPAMAGLEAESLDEAADRLRELDEGQTASLVAPVLAGSAARVRAAIAADRPRAQEFYREVMRGTTDLKVLLAKFGDVAWAPRPVWIVPPMVVPQVLPPGRDVDLLVLDAVQHLPVEQAISAIARARQVVVFGDTRRGGTGTVRALDLLPRAILPGDRVDQDTDIAAFLARHGYADIIRPVPAPPHSPRITLDLVDGTGMPAPGSDVVESVQAEVDRVVDLVIDHALTRPEQSLAVIALNSRHADRVREAVLSTAAGSAAMSSFFDQSGTDAFTVVDVESVAGLRRDAIILSLGYGKTPHGRVLHRFGAISGPDGAEYLVDSLDAVRHRLTVVSCLAPEDLDPERLRSEGARMLKDVLGLAASGHAELDEDTDDHVPDRLLVDLAERLWRLGLTVVPRYGVPGGVRIPLAIGHPDLPGELLVAVLTDDPEYVAEPSLRRRDRHWVHRLANRGWRVRMVFSTAVFMDPQGEAERIAADVHAVLTERNVTVTRPGSGAPPAELRDDDDAATEGDPARPTTSARGLAMVGAQPSRPAGRAPIAGLRGDRPDVTPGQPLSRYGDDELDALVSWIGSDSVPRSTDELREELRAELGIARRGTHVDAVLGAAVRRSGLATTTSPAAAATDAQTATTEADADPDDDGSSGVTGADAGTGVTDDAEPDSTESDGATAEPGSIGDADDATRPSGRSEPTIPNRAWEDDDRAWGDGASDSDDDRLRRDVPPHWS</sequence>
<feature type="domain" description="Restriction endonuclease type II-like" evidence="2">
    <location>
        <begin position="1201"/>
        <end position="1293"/>
    </location>
</feature>
<keyword evidence="4" id="KW-1185">Reference proteome</keyword>
<dbReference type="InterPro" id="IPR027417">
    <property type="entry name" value="P-loop_NTPase"/>
</dbReference>
<dbReference type="RefSeq" id="WP_156740713.1">
    <property type="nucleotide sequence ID" value="NZ_CACRYJ010000025.1"/>
</dbReference>
<feature type="region of interest" description="Disordered" evidence="1">
    <location>
        <begin position="1"/>
        <end position="38"/>
    </location>
</feature>
<feature type="compositionally biased region" description="Low complexity" evidence="1">
    <location>
        <begin position="1458"/>
        <end position="1471"/>
    </location>
</feature>